<dbReference type="EMBL" id="CP123385">
    <property type="protein sequence ID" value="XCC95369.1"/>
    <property type="molecule type" value="Genomic_DNA"/>
</dbReference>
<dbReference type="PANTHER" id="PTHR34071:SF2">
    <property type="entry name" value="FLAVIN-NUCLEOTIDE-BINDING PROTEIN"/>
    <property type="match status" value="1"/>
</dbReference>
<dbReference type="InterPro" id="IPR024747">
    <property type="entry name" value="Pyridox_Oxase-rel"/>
</dbReference>
<dbReference type="SUPFAM" id="SSF50475">
    <property type="entry name" value="FMN-binding split barrel"/>
    <property type="match status" value="1"/>
</dbReference>
<dbReference type="Gene3D" id="2.30.110.10">
    <property type="entry name" value="Electron Transport, Fmn-binding Protein, Chain A"/>
    <property type="match status" value="1"/>
</dbReference>
<dbReference type="InterPro" id="IPR012349">
    <property type="entry name" value="Split_barrel_FMN-bd"/>
</dbReference>
<protein>
    <submittedName>
        <fullName evidence="1">Pyridoxamine 5'-phosphate oxidase family protein</fullName>
    </submittedName>
</protein>
<dbReference type="RefSeq" id="WP_224917293.1">
    <property type="nucleotide sequence ID" value="NZ_CP123385.1"/>
</dbReference>
<dbReference type="PANTHER" id="PTHR34071">
    <property type="entry name" value="5-NITROIMIDAZOLE ANTIBIOTICS RESISTANCE PROTEIN, NIMA-FAMILY-RELATED PROTEIN-RELATED"/>
    <property type="match status" value="1"/>
</dbReference>
<reference evidence="1" key="1">
    <citation type="submission" date="2023-02" db="EMBL/GenBank/DDBJ databases">
        <title>Description and genomic characterization of Salipiger bruguierae sp. nov., isolated from the sediment of mangrove plant Bruguiera sexangula.</title>
        <authorList>
            <person name="Long M."/>
        </authorList>
    </citation>
    <scope>NUCLEOTIDE SEQUENCE</scope>
    <source>
        <strain evidence="1">H15</strain>
    </source>
</reference>
<organism evidence="1">
    <name type="scientific">Alloyangia sp. H15</name>
    <dbReference type="NCBI Taxonomy" id="3029062"/>
    <lineage>
        <taxon>Bacteria</taxon>
        <taxon>Pseudomonadati</taxon>
        <taxon>Pseudomonadota</taxon>
        <taxon>Alphaproteobacteria</taxon>
        <taxon>Rhodobacterales</taxon>
        <taxon>Roseobacteraceae</taxon>
        <taxon>Alloyangia</taxon>
    </lineage>
</organism>
<evidence type="ECO:0000313" key="1">
    <source>
        <dbReference type="EMBL" id="XCC95369.1"/>
    </source>
</evidence>
<proteinExistence type="predicted"/>
<dbReference type="Pfam" id="PF12900">
    <property type="entry name" value="Pyridox_ox_2"/>
    <property type="match status" value="1"/>
</dbReference>
<accession>A0AAU8ALJ4</accession>
<sequence length="216" mass="23548">MTYEVTERTTVKRRPERAHYDRDLVHSIIDEALVAHIGFVDDAGVPRVIPTAISRRGEEVIIHGSTKNHLITTLAKGGTACISVTLVDSIVAGRSGFGCSMDYRSVVLYSQAEVVPDTEKAAYLEAQVQDLIPGHVIREHRPNELKATMVLRFPIAEVSAKVRDAGCLDVEEDYASDRWAGRFPVSTVIGPAENCPRLGPQVAIPEIAAGLPPRGR</sequence>
<dbReference type="AlphaFoldDB" id="A0AAU8ALJ4"/>
<gene>
    <name evidence="1" type="ORF">PVT71_19975</name>
</gene>
<name>A0AAU8ALJ4_9RHOB</name>